<evidence type="ECO:0000256" key="1">
    <source>
        <dbReference type="SAM" id="Phobius"/>
    </source>
</evidence>
<evidence type="ECO:0000313" key="3">
    <source>
        <dbReference type="Proteomes" id="UP000219286"/>
    </source>
</evidence>
<gene>
    <name evidence="2" type="ORF">A9Z42_0014790</name>
</gene>
<protein>
    <submittedName>
        <fullName evidence="2">Swollenin 2</fullName>
    </submittedName>
</protein>
<keyword evidence="1" id="KW-0812">Transmembrane</keyword>
<proteinExistence type="predicted"/>
<evidence type="ECO:0000313" key="2">
    <source>
        <dbReference type="EMBL" id="OTA01178.1"/>
    </source>
</evidence>
<dbReference type="AlphaFoldDB" id="A0A2H2Z3Q2"/>
<accession>A0A2H2Z3Q2</accession>
<dbReference type="EMBL" id="LFMI01000180">
    <property type="protein sequence ID" value="OTA01178.1"/>
    <property type="molecule type" value="Genomic_DNA"/>
</dbReference>
<comment type="caution">
    <text evidence="2">The sequence shown here is derived from an EMBL/GenBank/DDBJ whole genome shotgun (WGS) entry which is preliminary data.</text>
</comment>
<organism evidence="2 3">
    <name type="scientific">Trichoderma parareesei</name>
    <name type="common">Filamentous fungus</name>
    <dbReference type="NCBI Taxonomy" id="858221"/>
    <lineage>
        <taxon>Eukaryota</taxon>
        <taxon>Fungi</taxon>
        <taxon>Dikarya</taxon>
        <taxon>Ascomycota</taxon>
        <taxon>Pezizomycotina</taxon>
        <taxon>Sordariomycetes</taxon>
        <taxon>Hypocreomycetidae</taxon>
        <taxon>Hypocreales</taxon>
        <taxon>Hypocreaceae</taxon>
        <taxon>Trichoderma</taxon>
    </lineage>
</organism>
<keyword evidence="1" id="KW-0472">Membrane</keyword>
<dbReference type="OrthoDB" id="5227693at2759"/>
<reference evidence="2 3" key="1">
    <citation type="journal article" date="2015" name="Genome Announc.">
        <title>Genome sequence and annotation of Trichoderma parareesei, the ancestor of the cellulase producer Trichoderma reesei.</title>
        <authorList>
            <person name="Yang D."/>
            <person name="Pomraning K."/>
            <person name="Kopchinskiy A."/>
            <person name="Karimi Aghcheh R."/>
            <person name="Atanasova L."/>
            <person name="Chenthamara K."/>
            <person name="Baker S.E."/>
            <person name="Zhang R."/>
            <person name="Shen Q."/>
            <person name="Freitag M."/>
            <person name="Kubicek C.P."/>
            <person name="Druzhinina I.S."/>
        </authorList>
    </citation>
    <scope>NUCLEOTIDE SEQUENCE [LARGE SCALE GENOMIC DNA]</scope>
    <source>
        <strain evidence="2 3">CBS 125925</strain>
    </source>
</reference>
<dbReference type="Proteomes" id="UP000219286">
    <property type="component" value="Unassembled WGS sequence"/>
</dbReference>
<feature type="transmembrane region" description="Helical" evidence="1">
    <location>
        <begin position="9"/>
        <end position="31"/>
    </location>
</feature>
<keyword evidence="3" id="KW-1185">Reference proteome</keyword>
<sequence>MADTDYTELILAIVALIISILAFVIAILQALQQYFASATGYSSCGEAVIGKWAQFSHRRLLWKEFRIEVQFETPVLFVAKPENTRGPLGNDEDFPDEDRKIIRLDGSPTNLKYTSSTEEFDEQQKKNKQQAVHTADNENASWCHLLMTIYQMEKDSRAWQKESLGYHPPFDPSPPHSLVVCMQRKKRVWDSMPQGLTKPYATTTISHLVEIAAMLGIHWKNFDLNNDRYRAQGNGYVLYGSYVDNLGIGFTFQKQGPTVFRQDRVIPTHDIKKLCFGLVPTILYREKLVDVDDHKDYATLQLGGYAEIADTLAEFGCDNNTINHFRKTPDSSRHSHLFPGVYILMVQSSLYTIDQTAVAFEILGMVGEIFHIKDTGFRMLPNPTPYYWEFNTFSLSTLTNNIASRLKEAGEAHSLTSEGDQVSHLLNFHDRSTEKTERLPNGSINTETSATTPAHRIAHLRAGVELCDRYLDDVDIGMVFQVVRVHIQEVLAMLNEKTSSDDLAGPGSANEGRRSTITISDVDSASVDEKHHLLAQIYCESIRNNVIQTVYKQRSQYSQKTSAEMADSEPNVKRDINMIWCTLIFRMLYWLQLHNFHKKDIQIDKGDAYDSRIPVYIL</sequence>
<name>A0A2H2Z3Q2_TRIPA</name>
<keyword evidence="1" id="KW-1133">Transmembrane helix</keyword>